<reference evidence="3" key="1">
    <citation type="submission" date="2025-08" db="UniProtKB">
        <authorList>
            <consortium name="RefSeq"/>
        </authorList>
    </citation>
    <scope>IDENTIFICATION</scope>
</reference>
<proteinExistence type="predicted"/>
<dbReference type="OrthoDB" id="6163042at2759"/>
<feature type="compositionally biased region" description="Polar residues" evidence="1">
    <location>
        <begin position="468"/>
        <end position="503"/>
    </location>
</feature>
<feature type="compositionally biased region" description="Low complexity" evidence="1">
    <location>
        <begin position="1799"/>
        <end position="1809"/>
    </location>
</feature>
<feature type="compositionally biased region" description="Low complexity" evidence="1">
    <location>
        <begin position="83"/>
        <end position="94"/>
    </location>
</feature>
<feature type="compositionally biased region" description="Basic residues" evidence="1">
    <location>
        <begin position="1457"/>
        <end position="1474"/>
    </location>
</feature>
<feature type="compositionally biased region" description="Polar residues" evidence="1">
    <location>
        <begin position="531"/>
        <end position="543"/>
    </location>
</feature>
<feature type="compositionally biased region" description="Basic and acidic residues" evidence="1">
    <location>
        <begin position="1165"/>
        <end position="1192"/>
    </location>
</feature>
<feature type="compositionally biased region" description="Basic and acidic residues" evidence="1">
    <location>
        <begin position="1396"/>
        <end position="1414"/>
    </location>
</feature>
<feature type="compositionally biased region" description="Polar residues" evidence="1">
    <location>
        <begin position="1673"/>
        <end position="1682"/>
    </location>
</feature>
<feature type="region of interest" description="Disordered" evidence="1">
    <location>
        <begin position="1156"/>
        <end position="1192"/>
    </location>
</feature>
<feature type="region of interest" description="Disordered" evidence="1">
    <location>
        <begin position="663"/>
        <end position="733"/>
    </location>
</feature>
<feature type="compositionally biased region" description="Polar residues" evidence="1">
    <location>
        <begin position="266"/>
        <end position="296"/>
    </location>
</feature>
<feature type="compositionally biased region" description="Polar residues" evidence="1">
    <location>
        <begin position="114"/>
        <end position="133"/>
    </location>
</feature>
<feature type="region of interest" description="Disordered" evidence="1">
    <location>
        <begin position="1244"/>
        <end position="1483"/>
    </location>
</feature>
<feature type="region of interest" description="Disordered" evidence="1">
    <location>
        <begin position="34"/>
        <end position="353"/>
    </location>
</feature>
<sequence length="1863" mass="204415">MSGVYQCCGSYDLGLKMDEIGEIDFDLSEWMVLDDGEDDNETNNAMLNSTETEKDSTSVLASPSSETNVKNSEAKKADSKLQSSDTNVSSVSTTQKSSPKPAKGVTVQPKKATISKNSTTVLVSPLSDTAIKNSESEKDIKLQSSDTNLASVSIKQKSSPRPANSVTTQPKKATISKTSTPVSANQLSDTVVKNSEAKKDDGQLQSSDSKLASVSTTQKSSPRPANSVTTQPKEATISKESTEVLANQLSDIVVKNSEAKKEDSKLQSSDSNPASVSTTQKSSQRPAGSVTTQPKNATVLPKTTIPIGKDGKDSCQVTEKVQAIVTQPKPPTAKSIKSPKVQTRPNTTSSSNLNKAAVSIASMPSINVKEVTSISESGTYKKGEIKTPQKANAVKATTDLETDKKGSGMKSLTVTLQKCDSKNTKTQKASSSPVKVPPLDTAVDKEGSAKNSPGVSKKDVSEEPKPKTITSESKTNLKSDLSVSASTTNTSVKMDAITQTNTKTVHTNFTSSNSSNSSTKTTNATNMTSSPSAVGLTSSSSSEAPKKTTEISKLVKGVVGSSNLLGSNQSNKQPDNITPKSPKINSPQSTSLKQTPKAENTVMKKIQPKLTESSSKTMGSVDVGDKINKPSPQAPGKSSAQSNTANIDSKSLAAVMLSVEKKNAQATNETLDAGKKSEVLGTKREMPRSDTEPVRKKTKLEEQTSDGAVEKNEHPQDCKQGSHTQSPAQSNTMKIDSTSIAAAMVSVEKKNAPVTYQTLEAGRKSDVLGIKREMAKSEAEPVRKIAKLEEQASDGTKDKKDENAPEFKQASVNQSANLAGPQSKASAKRIVHRFHRATQTVSQQLDKPVQCSLMCQPQLVGVCVQAGSPNKPSWQDEVRFIRTLPDSVYPSIFKMVSEFNITKVAVQNIHSEITSYKFGIRMGRLAAAHVMKDPFKENIVFKADYFKTYFEGLETGVVDLHVNDQENLLNIISQFRKTTIGPRHLVVTISMRLDEDERDPLCPLNDVKCTIVFDRFFATSTFYREGKDPAWMRPKAVESVSFHNVPGGIPLSFLKILVPEAITIQLTPDKDNKFTKSGRRIIMNFAKKAGEHFLQLFSQIYINNECVIATLGLTQPKQVPELADIEKAKANWLIEMEQFPDPCVCVRDDAPVTRDVAEKQSSMAQRKEPIEVFASRHDTSPDAVERSSDVGGDLEKAFSNVSADLSDISDTSDMDGPTQKITKVALKKSSTKKQLDSLRSTLKSLSKPSVEKSKKQQASHKVLKGAKTLKSSTALKSRREGTSRLQRDGTKLNATRPHRSFERGQERSPREKLDVSHRLNRSIEPIRRQNSNRLMGKDVGSQDRVRQIRGQREKVDKLKTPENERRSRIDSVKPRYSRDHSEHRSQTSYITGNARAVEREERRKDRSLSTERQRRAWSRSPVRQARRVRSKSPVRQTERVWTKSPVRHVNRVWSKSPVRKVGRGRSASPRRRSPASHLQYGRLPSPVHNLRRVIIRKSLSPFRRSQDQQFVRRGEEISKSRLPAASTPREYGKQNLSPISAGDDMDMAEPEGGVWLQHAPGHSEVSRSQNIQILSGRMTRETDLRKPMSGASIMKNLVTESADNVQKDRAQENRELLTKIMEQMKTVSNVQFGDPNLTKAIEVSAQILETIKNARPAPKAASNESRALPDSGMKSSDTSSQGVKKLEPFQGYVGEGTRGSQSSRPSENLLGFGHSNLSNRFPGLSHQQQRPLHPGIMSNSNIRLPPPIPPPVVPPMFNNNTMFSSQDRLSQMEALAQQLASDIQKHQQQPLMGGQPRWNQPQQPSNPNSMQVMGPSMQGPNVNSMLNIMSQSLGAPQMNQQRPMAPPNNMRGMNQQWPSHNFF</sequence>
<feature type="compositionally biased region" description="Polar residues" evidence="1">
    <location>
        <begin position="57"/>
        <end position="71"/>
    </location>
</feature>
<dbReference type="Proteomes" id="UP001165740">
    <property type="component" value="Chromosome 2"/>
</dbReference>
<dbReference type="OMA" id="ERSHIPQ"/>
<organism evidence="2 3">
    <name type="scientific">Biomphalaria glabrata</name>
    <name type="common">Bloodfluke planorb</name>
    <name type="synonym">Freshwater snail</name>
    <dbReference type="NCBI Taxonomy" id="6526"/>
    <lineage>
        <taxon>Eukaryota</taxon>
        <taxon>Metazoa</taxon>
        <taxon>Spiralia</taxon>
        <taxon>Lophotrochozoa</taxon>
        <taxon>Mollusca</taxon>
        <taxon>Gastropoda</taxon>
        <taxon>Heterobranchia</taxon>
        <taxon>Euthyneura</taxon>
        <taxon>Panpulmonata</taxon>
        <taxon>Hygrophila</taxon>
        <taxon>Lymnaeoidea</taxon>
        <taxon>Planorbidae</taxon>
        <taxon>Biomphalaria</taxon>
    </lineage>
</organism>
<feature type="compositionally biased region" description="Polar residues" evidence="1">
    <location>
        <begin position="340"/>
        <end position="353"/>
    </location>
</feature>
<feature type="compositionally biased region" description="Polar residues" evidence="1">
    <location>
        <begin position="410"/>
        <end position="433"/>
    </location>
</feature>
<gene>
    <name evidence="3" type="primary">LOC106076795</name>
</gene>
<feature type="compositionally biased region" description="Basic residues" evidence="1">
    <location>
        <begin position="1255"/>
        <end position="1264"/>
    </location>
</feature>
<feature type="compositionally biased region" description="Basic and acidic residues" evidence="1">
    <location>
        <begin position="672"/>
        <end position="717"/>
    </location>
</feature>
<keyword evidence="2" id="KW-1185">Reference proteome</keyword>
<feature type="region of interest" description="Disordered" evidence="1">
    <location>
        <begin position="1654"/>
        <end position="1715"/>
    </location>
</feature>
<feature type="compositionally biased region" description="Low complexity" evidence="1">
    <location>
        <begin position="561"/>
        <end position="571"/>
    </location>
</feature>
<feature type="compositionally biased region" description="Basic and acidic residues" evidence="1">
    <location>
        <begin position="1277"/>
        <end position="1290"/>
    </location>
</feature>
<accession>A0A9U8ELX6</accession>
<feature type="compositionally biased region" description="Basic and acidic residues" evidence="1">
    <location>
        <begin position="1299"/>
        <end position="1317"/>
    </location>
</feature>
<name>A0A9U8ELX6_BIOGL</name>
<dbReference type="RefSeq" id="XP_013093077.2">
    <property type="nucleotide sequence ID" value="XM_013237623.2"/>
</dbReference>
<protein>
    <submittedName>
        <fullName evidence="3">Uncharacterized protein LOC106076795 isoform X1</fullName>
    </submittedName>
</protein>
<feature type="compositionally biased region" description="Polar residues" evidence="1">
    <location>
        <begin position="636"/>
        <end position="646"/>
    </location>
</feature>
<evidence type="ECO:0000313" key="3">
    <source>
        <dbReference type="RefSeq" id="XP_013093077.2"/>
    </source>
</evidence>
<feature type="compositionally biased region" description="Low complexity" evidence="1">
    <location>
        <begin position="504"/>
        <end position="530"/>
    </location>
</feature>
<feature type="region of interest" description="Disordered" evidence="1">
    <location>
        <begin position="373"/>
        <end position="549"/>
    </location>
</feature>
<feature type="compositionally biased region" description="Basic and acidic residues" evidence="1">
    <location>
        <begin position="775"/>
        <end position="805"/>
    </location>
</feature>
<feature type="compositionally biased region" description="Basic and acidic residues" evidence="1">
    <location>
        <begin position="456"/>
        <end position="466"/>
    </location>
</feature>
<feature type="region of interest" description="Disordered" evidence="1">
    <location>
        <begin position="561"/>
        <end position="646"/>
    </location>
</feature>
<feature type="compositionally biased region" description="Basic and acidic residues" evidence="1">
    <location>
        <begin position="1340"/>
        <end position="1385"/>
    </location>
</feature>
<evidence type="ECO:0000256" key="1">
    <source>
        <dbReference type="SAM" id="MobiDB-lite"/>
    </source>
</evidence>
<evidence type="ECO:0000313" key="2">
    <source>
        <dbReference type="Proteomes" id="UP001165740"/>
    </source>
</evidence>
<feature type="compositionally biased region" description="Polar residues" evidence="1">
    <location>
        <begin position="719"/>
        <end position="733"/>
    </location>
</feature>
<feature type="compositionally biased region" description="Polar residues" evidence="1">
    <location>
        <begin position="572"/>
        <end position="598"/>
    </location>
</feature>
<dbReference type="GeneID" id="106076795"/>
<feature type="region of interest" description="Disordered" evidence="1">
    <location>
        <begin position="775"/>
        <end position="828"/>
    </location>
</feature>
<feature type="compositionally biased region" description="Polar residues" evidence="1">
    <location>
        <begin position="203"/>
        <end position="233"/>
    </location>
</feature>
<feature type="compositionally biased region" description="Polar residues" evidence="1">
    <location>
        <begin position="142"/>
        <end position="193"/>
    </location>
</feature>
<feature type="region of interest" description="Disordered" evidence="1">
    <location>
        <begin position="1789"/>
        <end position="1811"/>
    </location>
</feature>